<protein>
    <submittedName>
        <fullName evidence="3">Uncharacterized protein</fullName>
    </submittedName>
</protein>
<gene>
    <name evidence="3" type="ORF">SNE40_017961</name>
</gene>
<dbReference type="Proteomes" id="UP001347796">
    <property type="component" value="Unassembled WGS sequence"/>
</dbReference>
<name>A0AAN8JI15_PATCE</name>
<reference evidence="3 4" key="1">
    <citation type="submission" date="2024-01" db="EMBL/GenBank/DDBJ databases">
        <title>The genome of the rayed Mediterranean limpet Patella caerulea (Linnaeus, 1758).</title>
        <authorList>
            <person name="Anh-Thu Weber A."/>
            <person name="Halstead-Nussloch G."/>
        </authorList>
    </citation>
    <scope>NUCLEOTIDE SEQUENCE [LARGE SCALE GENOMIC DNA]</scope>
    <source>
        <strain evidence="3">AATW-2023a</strain>
        <tissue evidence="3">Whole specimen</tissue>
    </source>
</reference>
<keyword evidence="1" id="KW-0472">Membrane</keyword>
<comment type="caution">
    <text evidence="3">The sequence shown here is derived from an EMBL/GenBank/DDBJ whole genome shotgun (WGS) entry which is preliminary data.</text>
</comment>
<evidence type="ECO:0000256" key="2">
    <source>
        <dbReference type="SAM" id="SignalP"/>
    </source>
</evidence>
<keyword evidence="1" id="KW-1133">Transmembrane helix</keyword>
<keyword evidence="2" id="KW-0732">Signal</keyword>
<evidence type="ECO:0000256" key="1">
    <source>
        <dbReference type="SAM" id="Phobius"/>
    </source>
</evidence>
<dbReference type="AlphaFoldDB" id="A0AAN8JI15"/>
<sequence>MKTILSLALCLALATVALGGGLGMMGGMYSPYMMGGMYSPYMMGGMYSPYMMGGLGMYGGGLGMMGGMYNPYMMMGGLGMMTGYKK</sequence>
<feature type="signal peptide" evidence="2">
    <location>
        <begin position="1"/>
        <end position="19"/>
    </location>
</feature>
<feature type="transmembrane region" description="Helical" evidence="1">
    <location>
        <begin position="50"/>
        <end position="72"/>
    </location>
</feature>
<dbReference type="EMBL" id="JAZGQO010000011">
    <property type="protein sequence ID" value="KAK6174739.1"/>
    <property type="molecule type" value="Genomic_DNA"/>
</dbReference>
<organism evidence="3 4">
    <name type="scientific">Patella caerulea</name>
    <name type="common">Rayed Mediterranean limpet</name>
    <dbReference type="NCBI Taxonomy" id="87958"/>
    <lineage>
        <taxon>Eukaryota</taxon>
        <taxon>Metazoa</taxon>
        <taxon>Spiralia</taxon>
        <taxon>Lophotrochozoa</taxon>
        <taxon>Mollusca</taxon>
        <taxon>Gastropoda</taxon>
        <taxon>Patellogastropoda</taxon>
        <taxon>Patelloidea</taxon>
        <taxon>Patellidae</taxon>
        <taxon>Patella</taxon>
    </lineage>
</organism>
<evidence type="ECO:0000313" key="4">
    <source>
        <dbReference type="Proteomes" id="UP001347796"/>
    </source>
</evidence>
<keyword evidence="4" id="KW-1185">Reference proteome</keyword>
<feature type="chain" id="PRO_5043047578" evidence="2">
    <location>
        <begin position="20"/>
        <end position="86"/>
    </location>
</feature>
<proteinExistence type="predicted"/>
<keyword evidence="1" id="KW-0812">Transmembrane</keyword>
<accession>A0AAN8JI15</accession>
<evidence type="ECO:0000313" key="3">
    <source>
        <dbReference type="EMBL" id="KAK6174739.1"/>
    </source>
</evidence>